<organism evidence="2 3">
    <name type="scientific">Chitinophaga costaii</name>
    <dbReference type="NCBI Taxonomy" id="1335309"/>
    <lineage>
        <taxon>Bacteria</taxon>
        <taxon>Pseudomonadati</taxon>
        <taxon>Bacteroidota</taxon>
        <taxon>Chitinophagia</taxon>
        <taxon>Chitinophagales</taxon>
        <taxon>Chitinophagaceae</taxon>
        <taxon>Chitinophaga</taxon>
    </lineage>
</organism>
<evidence type="ECO:0000313" key="2">
    <source>
        <dbReference type="EMBL" id="SCC51391.1"/>
    </source>
</evidence>
<evidence type="ECO:0000313" key="3">
    <source>
        <dbReference type="Proteomes" id="UP000242818"/>
    </source>
</evidence>
<dbReference type="AlphaFoldDB" id="A0A1C4F7B9"/>
<name>A0A1C4F7B9_9BACT</name>
<dbReference type="Proteomes" id="UP000242818">
    <property type="component" value="Unassembled WGS sequence"/>
</dbReference>
<gene>
    <name evidence="2" type="ORF">GA0116948_11233</name>
</gene>
<accession>A0A1C4F7B9</accession>
<protein>
    <submittedName>
        <fullName evidence="2">Uncharacterized protein</fullName>
    </submittedName>
</protein>
<dbReference type="STRING" id="1335309.GA0116948_11233"/>
<proteinExistence type="predicted"/>
<keyword evidence="3" id="KW-1185">Reference proteome</keyword>
<feature type="transmembrane region" description="Helical" evidence="1">
    <location>
        <begin position="9"/>
        <end position="27"/>
    </location>
</feature>
<evidence type="ECO:0000256" key="1">
    <source>
        <dbReference type="SAM" id="Phobius"/>
    </source>
</evidence>
<reference evidence="2 3" key="1">
    <citation type="submission" date="2016-08" db="EMBL/GenBank/DDBJ databases">
        <authorList>
            <person name="Seilhamer J.J."/>
        </authorList>
    </citation>
    <scope>NUCLEOTIDE SEQUENCE [LARGE SCALE GENOMIC DNA]</scope>
    <source>
        <strain evidence="2 3">A37T2</strain>
    </source>
</reference>
<keyword evidence="1" id="KW-0472">Membrane</keyword>
<keyword evidence="1" id="KW-0812">Transmembrane</keyword>
<feature type="transmembrane region" description="Helical" evidence="1">
    <location>
        <begin position="39"/>
        <end position="56"/>
    </location>
</feature>
<sequence>MYPLSFEKIAIATVIHVLTIMIAASPLPQPLAQVAQNKALIHSTLYTVHGTFFYLYKYVH</sequence>
<keyword evidence="1" id="KW-1133">Transmembrane helix</keyword>
<dbReference type="EMBL" id="FMAR01000012">
    <property type="protein sequence ID" value="SCC51391.1"/>
    <property type="molecule type" value="Genomic_DNA"/>
</dbReference>